<comment type="similarity">
    <text evidence="2">Belongs to the MAK10 family.</text>
</comment>
<dbReference type="InterPro" id="IPR057983">
    <property type="entry name" value="NAA35-like_N"/>
</dbReference>
<feature type="domain" description="NAA35-like N-terminal" evidence="4">
    <location>
        <begin position="63"/>
        <end position="225"/>
    </location>
</feature>
<reference evidence="6 7" key="1">
    <citation type="journal article" date="2020" name="Microbiol. Resour. Announc.">
        <title>Draft Genome Sequence of a Cladosporium Species Isolated from the Mesophotic Ascidian Didemnum maculosum.</title>
        <authorList>
            <person name="Gioti A."/>
            <person name="Siaperas R."/>
            <person name="Nikolaivits E."/>
            <person name="Le Goff G."/>
            <person name="Ouazzani J."/>
            <person name="Kotoulas G."/>
            <person name="Topakas E."/>
        </authorList>
    </citation>
    <scope>NUCLEOTIDE SEQUENCE [LARGE SCALE GENOMIC DNA]</scope>
    <source>
        <strain evidence="6 7">TM138-S3</strain>
    </source>
</reference>
<evidence type="ECO:0000313" key="7">
    <source>
        <dbReference type="Proteomes" id="UP000803884"/>
    </source>
</evidence>
<evidence type="ECO:0000313" key="6">
    <source>
        <dbReference type="EMBL" id="KAL1587635.1"/>
    </source>
</evidence>
<keyword evidence="3" id="KW-0963">Cytoplasm</keyword>
<dbReference type="PANTHER" id="PTHR21373">
    <property type="entry name" value="GLUCOSE REPRESSIBLE PROTEIN MAK10"/>
    <property type="match status" value="1"/>
</dbReference>
<sequence>MACRETFADIARLAISSESNDDENIKIAAARLAQEARQTASYGRRGVVDVTEQFSAASKELRPGDLVIDDFFTLFEAVGALEIMDPKMDSGLVPPGEPVDPSFDPVAPLNAAQSLWILDQLSSLEIAWLEGSQLSQTVFTSLHLDRLLSAANRYPYTLQYGEPADLSTNESCLTHVVVKAYCVALAKCCAQVLMTVQSQNFYDEEDFVTHLFGQELLPRMGEDDVKTILDDAIRWVVNCDLPADIKAALEARLQARKLYMLSAFGEANLWANLVVYTEDKMTEESHLLAEPIPEAFTDKVQRHLATSTPPRPMLQLTWTESQKKWIKLFSDIDEADRLTDSQARQSPASLQKAVWSFASRDPSTYPRAIFQDLLFAGGTVRDDIPHFDLMLLDIRDLVLAGDVLVDPASFHVEVPSDPRHRCARILETIMDKAYDEYLNLYRMVCQNRCRTRRTFTQAVPLLHELETTIAKQADADIDSIMPQKKLDTVFGKQVKLSPLSSWSRWYKLKIMTETISLGFETDIYLDYEMGGMYWYLSQLNLEKQRLLQHIEAFLLDRMAQIVSSKNVAYSMDCIASQDWINCLREETEVSILLAEALADLYALLSHFKLIKSADRPFAQAQLVYEARMKPYLAVTDPAPPSLESFKSAQTLTGSPEDAVIRVEARVKPIKEHLAKLKKVSPTAGKFVGTEARRNAQIKQLETTSVAIFVGASLLKRTMGSGVGEDGLREVLEVSIPPPGKRYNDWWVVPQIKPKPKSE</sequence>
<feature type="domain" description="NAA35-like TPR repeats" evidence="5">
    <location>
        <begin position="348"/>
        <end position="714"/>
    </location>
</feature>
<protein>
    <submittedName>
        <fullName evidence="6">Uncharacterized protein</fullName>
    </submittedName>
</protein>
<dbReference type="EMBL" id="JAAQHG020000009">
    <property type="protein sequence ID" value="KAL1587635.1"/>
    <property type="molecule type" value="Genomic_DNA"/>
</dbReference>
<accession>A0AB34KWE4</accession>
<organism evidence="6 7">
    <name type="scientific">Cladosporium halotolerans</name>
    <dbReference type="NCBI Taxonomy" id="1052096"/>
    <lineage>
        <taxon>Eukaryota</taxon>
        <taxon>Fungi</taxon>
        <taxon>Dikarya</taxon>
        <taxon>Ascomycota</taxon>
        <taxon>Pezizomycotina</taxon>
        <taxon>Dothideomycetes</taxon>
        <taxon>Dothideomycetidae</taxon>
        <taxon>Cladosporiales</taxon>
        <taxon>Cladosporiaceae</taxon>
        <taxon>Cladosporium</taxon>
    </lineage>
</organism>
<dbReference type="RefSeq" id="XP_069230740.1">
    <property type="nucleotide sequence ID" value="XM_069372238.1"/>
</dbReference>
<dbReference type="PANTHER" id="PTHR21373:SF0">
    <property type="entry name" value="N-ALPHA-ACETYLTRANSFERASE 35, NATC AUXILIARY SUBUNIT"/>
    <property type="match status" value="1"/>
</dbReference>
<dbReference type="AlphaFoldDB" id="A0AB34KWE4"/>
<dbReference type="GO" id="GO:0031417">
    <property type="term" value="C:NatC complex"/>
    <property type="evidence" value="ECO:0007669"/>
    <property type="project" value="InterPro"/>
</dbReference>
<dbReference type="Proteomes" id="UP000803884">
    <property type="component" value="Unassembled WGS sequence"/>
</dbReference>
<proteinExistence type="inferred from homology"/>
<dbReference type="InterPro" id="IPR057982">
    <property type="entry name" value="TPR_NAA35"/>
</dbReference>
<comment type="subcellular location">
    <subcellularLocation>
        <location evidence="1">Cytoplasm</location>
    </subcellularLocation>
</comment>
<evidence type="ECO:0000256" key="3">
    <source>
        <dbReference type="ARBA" id="ARBA00022490"/>
    </source>
</evidence>
<gene>
    <name evidence="6" type="ORF">WHR41_03632</name>
</gene>
<dbReference type="Pfam" id="PF04112">
    <property type="entry name" value="Mak10"/>
    <property type="match status" value="1"/>
</dbReference>
<dbReference type="GeneID" id="96005076"/>
<name>A0AB34KWE4_9PEZI</name>
<evidence type="ECO:0000259" key="5">
    <source>
        <dbReference type="Pfam" id="PF25789"/>
    </source>
</evidence>
<evidence type="ECO:0000256" key="2">
    <source>
        <dbReference type="ARBA" id="ARBA00006289"/>
    </source>
</evidence>
<evidence type="ECO:0000259" key="4">
    <source>
        <dbReference type="Pfam" id="PF04112"/>
    </source>
</evidence>
<evidence type="ECO:0000256" key="1">
    <source>
        <dbReference type="ARBA" id="ARBA00004496"/>
    </source>
</evidence>
<dbReference type="InterPro" id="IPR007244">
    <property type="entry name" value="Naa35_N"/>
</dbReference>
<keyword evidence="7" id="KW-1185">Reference proteome</keyword>
<comment type="caution">
    <text evidence="6">The sequence shown here is derived from an EMBL/GenBank/DDBJ whole genome shotgun (WGS) entry which is preliminary data.</text>
</comment>
<dbReference type="Pfam" id="PF25789">
    <property type="entry name" value="TPR_NAA35"/>
    <property type="match status" value="1"/>
</dbReference>